<comment type="caution">
    <text evidence="1">The sequence shown here is derived from an EMBL/GenBank/DDBJ whole genome shotgun (WGS) entry which is preliminary data.</text>
</comment>
<evidence type="ECO:0000313" key="2">
    <source>
        <dbReference type="Proteomes" id="UP001246576"/>
    </source>
</evidence>
<protein>
    <submittedName>
        <fullName evidence="1">Uncharacterized protein</fullName>
    </submittedName>
</protein>
<organism evidence="1 2">
    <name type="scientific">Herbaspirillum huttiense subsp. lycopersici</name>
    <dbReference type="NCBI Taxonomy" id="3074428"/>
    <lineage>
        <taxon>Bacteria</taxon>
        <taxon>Pseudomonadati</taxon>
        <taxon>Pseudomonadota</taxon>
        <taxon>Betaproteobacteria</taxon>
        <taxon>Burkholderiales</taxon>
        <taxon>Oxalobacteraceae</taxon>
        <taxon>Herbaspirillum</taxon>
    </lineage>
</organism>
<dbReference type="RefSeq" id="WP_039783991.1">
    <property type="nucleotide sequence ID" value="NZ_JAVLSJ010000009.1"/>
</dbReference>
<sequence>MAGSLPAHALLQAHASDSLLAGRVTSLDVSPFDYLNCLLRIPVADAASSGSAGKNAPCPMVNAIGMRVAAAFSTPFCKCELVDAD</sequence>
<proteinExistence type="predicted"/>
<evidence type="ECO:0000313" key="1">
    <source>
        <dbReference type="EMBL" id="MDR9850117.1"/>
    </source>
</evidence>
<gene>
    <name evidence="1" type="ORF">RI048_17935</name>
</gene>
<dbReference type="EMBL" id="JAVLSJ010000009">
    <property type="protein sequence ID" value="MDR9850117.1"/>
    <property type="molecule type" value="Genomic_DNA"/>
</dbReference>
<keyword evidence="2" id="KW-1185">Reference proteome</keyword>
<reference evidence="1" key="1">
    <citation type="submission" date="2023-09" db="EMBL/GenBank/DDBJ databases">
        <title>Description of first Herbaspirillum huttiense subsp. nephrolepsisexaltata and Herbaspirillum huttiense subsp. lycopersicon.</title>
        <authorList>
            <person name="Poudel M."/>
            <person name="Sharma A."/>
            <person name="Goss E."/>
            <person name="Tapia J.H."/>
            <person name="Harmon C.M."/>
            <person name="Jones J.B."/>
        </authorList>
    </citation>
    <scope>NUCLEOTIDE SEQUENCE</scope>
    <source>
        <strain evidence="1">SE1</strain>
    </source>
</reference>
<name>A0ABU2EQS6_9BURK</name>
<accession>A0ABU2EQS6</accession>
<dbReference type="Proteomes" id="UP001246576">
    <property type="component" value="Unassembled WGS sequence"/>
</dbReference>